<proteinExistence type="predicted"/>
<reference evidence="2" key="2">
    <citation type="journal article" date="2022" name="Sci. Total Environ.">
        <title>Prevalence, transmission, and molecular epidemiology of tet(X)-positive bacteria among humans, animals, and environmental niches in China: An epidemiological, and genomic-based study.</title>
        <authorList>
            <person name="Dong N."/>
            <person name="Zeng Y."/>
            <person name="Cai C."/>
            <person name="Sun C."/>
            <person name="Lu J."/>
            <person name="Liu C."/>
            <person name="Zhou H."/>
            <person name="Sun Q."/>
            <person name="Shu L."/>
            <person name="Wang H."/>
            <person name="Wang Y."/>
            <person name="Wang S."/>
            <person name="Wu C."/>
            <person name="Chan E.W."/>
            <person name="Chen G."/>
            <person name="Shen Z."/>
            <person name="Chen S."/>
            <person name="Zhang R."/>
        </authorList>
    </citation>
    <scope>NUCLEOTIDE SEQUENCE</scope>
    <source>
        <strain evidence="2">210</strain>
    </source>
</reference>
<protein>
    <submittedName>
        <fullName evidence="2">Uncharacterized protein</fullName>
    </submittedName>
</protein>
<dbReference type="Proteomes" id="UP001173578">
    <property type="component" value="Unassembled WGS sequence"/>
</dbReference>
<evidence type="ECO:0000313" key="3">
    <source>
        <dbReference type="Proteomes" id="UP001173578"/>
    </source>
</evidence>
<gene>
    <name evidence="2" type="ORF">HX095_09835</name>
</gene>
<dbReference type="EMBL" id="JACALR010000004">
    <property type="protein sequence ID" value="MDM1551515.1"/>
    <property type="molecule type" value="Genomic_DNA"/>
</dbReference>
<evidence type="ECO:0000256" key="1">
    <source>
        <dbReference type="SAM" id="SignalP"/>
    </source>
</evidence>
<accession>A0AAW7DI67</accession>
<feature type="chain" id="PRO_5043521372" evidence="1">
    <location>
        <begin position="20"/>
        <end position="389"/>
    </location>
</feature>
<name>A0AAW7DI67_9FLAO</name>
<reference evidence="2" key="1">
    <citation type="submission" date="2020-06" db="EMBL/GenBank/DDBJ databases">
        <authorList>
            <person name="Dong N."/>
        </authorList>
    </citation>
    <scope>NUCLEOTIDE SEQUENCE</scope>
    <source>
        <strain evidence="2">210</strain>
    </source>
</reference>
<dbReference type="AlphaFoldDB" id="A0AAW7DI67"/>
<sequence>MKNYYLFLLSLLIGSYAYSQVGIGTNQPDASAALDVTATDKGILVPRITLNNNTQQLSSVANATGLLVYNIGGTGALTAGYYFWNGGEWRTIDNTTASVPTVGSIQCGSATLSPSSYIAGTPYTGNLKINYTNGNGGAYQPGNSVTVNGLTFKLRASKLEYGNGELVFSVTGTPTVSSPISTTLPVTSSLVPFLDSSMNCNATFGDVDNADIASAATIGPLFINPGEKLGTADVYHRFVTSPDGKYSVRVKIEKGSNFSLADINIRSNVGTPTIMWNFNTQYVANGNFVDGTNGTTFPQAGVWYGGSGTTFVGGASGIAWADPDVYFGSPEYRRYTWTSTNSSGDKVLYNFTFMLGAPSPNVAANDTTCPAGVCKDTKAYLRIEQITAP</sequence>
<organism evidence="2 3">
    <name type="scientific">Empedobacter falsenii</name>
    <dbReference type="NCBI Taxonomy" id="343874"/>
    <lineage>
        <taxon>Bacteria</taxon>
        <taxon>Pseudomonadati</taxon>
        <taxon>Bacteroidota</taxon>
        <taxon>Flavobacteriia</taxon>
        <taxon>Flavobacteriales</taxon>
        <taxon>Weeksellaceae</taxon>
        <taxon>Empedobacter</taxon>
    </lineage>
</organism>
<evidence type="ECO:0000313" key="2">
    <source>
        <dbReference type="EMBL" id="MDM1551515.1"/>
    </source>
</evidence>
<feature type="signal peptide" evidence="1">
    <location>
        <begin position="1"/>
        <end position="19"/>
    </location>
</feature>
<keyword evidence="1" id="KW-0732">Signal</keyword>
<dbReference type="RefSeq" id="WP_286486063.1">
    <property type="nucleotide sequence ID" value="NZ_JACALR010000004.1"/>
</dbReference>
<comment type="caution">
    <text evidence="2">The sequence shown here is derived from an EMBL/GenBank/DDBJ whole genome shotgun (WGS) entry which is preliminary data.</text>
</comment>